<feature type="domain" description="DUF2241" evidence="1">
    <location>
        <begin position="6"/>
        <end position="74"/>
    </location>
</feature>
<dbReference type="EMBL" id="JAGPXD010000005">
    <property type="protein sequence ID" value="KAH7353401.1"/>
    <property type="molecule type" value="Genomic_DNA"/>
</dbReference>
<dbReference type="PANTHER" id="PTHR39199">
    <property type="entry name" value="BLR5128 PROTEIN"/>
    <property type="match status" value="1"/>
</dbReference>
<evidence type="ECO:0000313" key="3">
    <source>
        <dbReference type="Proteomes" id="UP000813385"/>
    </source>
</evidence>
<dbReference type="Proteomes" id="UP000813385">
    <property type="component" value="Unassembled WGS sequence"/>
</dbReference>
<dbReference type="SUPFAM" id="SSF55021">
    <property type="entry name" value="ACT-like"/>
    <property type="match status" value="2"/>
</dbReference>
<dbReference type="PANTHER" id="PTHR39199:SF1">
    <property type="entry name" value="BLR5128 PROTEIN"/>
    <property type="match status" value="1"/>
</dbReference>
<dbReference type="InterPro" id="IPR018717">
    <property type="entry name" value="DUF2241"/>
</dbReference>
<dbReference type="OrthoDB" id="10064407at2759"/>
<reference evidence="2" key="1">
    <citation type="journal article" date="2021" name="Nat. Commun.">
        <title>Genetic determinants of endophytism in the Arabidopsis root mycobiome.</title>
        <authorList>
            <person name="Mesny F."/>
            <person name="Miyauchi S."/>
            <person name="Thiergart T."/>
            <person name="Pickel B."/>
            <person name="Atanasova L."/>
            <person name="Karlsson M."/>
            <person name="Huettel B."/>
            <person name="Barry K.W."/>
            <person name="Haridas S."/>
            <person name="Chen C."/>
            <person name="Bauer D."/>
            <person name="Andreopoulos W."/>
            <person name="Pangilinan J."/>
            <person name="LaButti K."/>
            <person name="Riley R."/>
            <person name="Lipzen A."/>
            <person name="Clum A."/>
            <person name="Drula E."/>
            <person name="Henrissat B."/>
            <person name="Kohler A."/>
            <person name="Grigoriev I.V."/>
            <person name="Martin F.M."/>
            <person name="Hacquard S."/>
        </authorList>
    </citation>
    <scope>NUCLEOTIDE SEQUENCE</scope>
    <source>
        <strain evidence="2">MPI-CAGE-AT-0016</strain>
    </source>
</reference>
<dbReference type="AlphaFoldDB" id="A0A8K0TDE0"/>
<dbReference type="Pfam" id="PF10000">
    <property type="entry name" value="ACT_3"/>
    <property type="match status" value="1"/>
</dbReference>
<keyword evidence="3" id="KW-1185">Reference proteome</keyword>
<evidence type="ECO:0000313" key="2">
    <source>
        <dbReference type="EMBL" id="KAH7353401.1"/>
    </source>
</evidence>
<dbReference type="GO" id="GO:0006520">
    <property type="term" value="P:amino acid metabolic process"/>
    <property type="evidence" value="ECO:0007669"/>
    <property type="project" value="UniProtKB-ARBA"/>
</dbReference>
<accession>A0A8K0TDE0</accession>
<proteinExistence type="predicted"/>
<protein>
    <submittedName>
        <fullName evidence="2">ACT domain-containing protein</fullName>
    </submittedName>
</protein>
<organism evidence="2 3">
    <name type="scientific">Plectosphaerella cucumerina</name>
    <dbReference type="NCBI Taxonomy" id="40658"/>
    <lineage>
        <taxon>Eukaryota</taxon>
        <taxon>Fungi</taxon>
        <taxon>Dikarya</taxon>
        <taxon>Ascomycota</taxon>
        <taxon>Pezizomycotina</taxon>
        <taxon>Sordariomycetes</taxon>
        <taxon>Hypocreomycetidae</taxon>
        <taxon>Glomerellales</taxon>
        <taxon>Plectosphaerellaceae</taxon>
        <taxon>Plectosphaerella</taxon>
    </lineage>
</organism>
<evidence type="ECO:0000259" key="1">
    <source>
        <dbReference type="Pfam" id="PF10000"/>
    </source>
</evidence>
<dbReference type="Gene3D" id="3.30.2130.10">
    <property type="entry name" value="VC0802-like"/>
    <property type="match status" value="1"/>
</dbReference>
<sequence length="139" mass="15245">MAAPVGEKSLQKLLATLTTVLHPETYVFVTLPPSATPPPLSEIRMIFHEAEGATLIMEREAARARGFDFEFPSRMITLDVHSSLEAVGFLAVITNRLAEKSMGVNPISAFYHDHLFVPEGRELDALEVLKAIAAENKDA</sequence>
<dbReference type="GO" id="GO:0046394">
    <property type="term" value="P:carboxylic acid biosynthetic process"/>
    <property type="evidence" value="ECO:0007669"/>
    <property type="project" value="UniProtKB-ARBA"/>
</dbReference>
<name>A0A8K0TDE0_9PEZI</name>
<dbReference type="InterPro" id="IPR045865">
    <property type="entry name" value="ACT-like_dom_sf"/>
</dbReference>
<gene>
    <name evidence="2" type="ORF">B0T11DRAFT_286748</name>
</gene>
<comment type="caution">
    <text evidence="2">The sequence shown here is derived from an EMBL/GenBank/DDBJ whole genome shotgun (WGS) entry which is preliminary data.</text>
</comment>